<gene>
    <name evidence="2" type="ORF">BN12_950010</name>
</gene>
<reference evidence="2 3" key="1">
    <citation type="journal article" date="2013" name="ISME J.">
        <title>A metabolic model for members of the genus Tetrasphaera involved in enhanced biological phosphorus removal.</title>
        <authorList>
            <person name="Kristiansen R."/>
            <person name="Nguyen H.T.T."/>
            <person name="Saunders A.M."/>
            <person name="Nielsen J.L."/>
            <person name="Wimmer R."/>
            <person name="Le V.Q."/>
            <person name="McIlroy S.J."/>
            <person name="Petrovski S."/>
            <person name="Seviour R.J."/>
            <person name="Calteau A."/>
            <person name="Nielsen K.L."/>
            <person name="Nielsen P.H."/>
        </authorList>
    </citation>
    <scope>NUCLEOTIDE SEQUENCE [LARGE SCALE GENOMIC DNA]</scope>
    <source>
        <strain evidence="2 3">T1-X7</strain>
    </source>
</reference>
<protein>
    <recommendedName>
        <fullName evidence="4">ScyD/ScyE family protein</fullName>
    </recommendedName>
</protein>
<dbReference type="EMBL" id="CAJB01000431">
    <property type="protein sequence ID" value="CCH80467.1"/>
    <property type="molecule type" value="Genomic_DNA"/>
</dbReference>
<keyword evidence="3" id="KW-1185">Reference proteome</keyword>
<dbReference type="InterPro" id="IPR015943">
    <property type="entry name" value="WD40/YVTN_repeat-like_dom_sf"/>
</dbReference>
<name>A0A077M5Y6_9MICO</name>
<dbReference type="RefSeq" id="WP_048552538.1">
    <property type="nucleotide sequence ID" value="NZ_HF570958.1"/>
</dbReference>
<sequence>MKRVVWVASAATALIAVPGAASATTAARTPTPIVRSHTVAAPFNLDVHASTVYVADGGLNLVGTLTKGGSIAPVAKNQPGASGVALSGDSRYLAFTTTVTDEATFENTRSGVWLWGPRGSRTFVNTLAYEKRHNPDKVNHYGIDHPSACVRKAFQAAGFPVSYKGLVDSHAYSVAAVGNGWVVADAGSNTLWSVSRSGAIRTLSVLPPQPTVVTAGMASALGLPSCVAGVRYAFEAVPTDVEVGRDGYLYVTTLPGGPESPVLGARGAVYKVDPRTGKSSVVATGFLGATNLAIGNQGQIYVAELFAGKISVVRHGRTSTFVSLPGVVAVESGRSGAVWAGTLGDETSGAPGTIVEITRGGAKHTAAVLTR</sequence>
<dbReference type="SUPFAM" id="SSF63829">
    <property type="entry name" value="Calcium-dependent phosphotriesterase"/>
    <property type="match status" value="1"/>
</dbReference>
<comment type="caution">
    <text evidence="2">The sequence shown here is derived from an EMBL/GenBank/DDBJ whole genome shotgun (WGS) entry which is preliminary data.</text>
</comment>
<evidence type="ECO:0000256" key="1">
    <source>
        <dbReference type="SAM" id="SignalP"/>
    </source>
</evidence>
<dbReference type="NCBIfam" id="NF033206">
    <property type="entry name" value="ScyE_fam"/>
    <property type="match status" value="1"/>
</dbReference>
<accession>A0A077M5Y6</accession>
<feature type="signal peptide" evidence="1">
    <location>
        <begin position="1"/>
        <end position="23"/>
    </location>
</feature>
<dbReference type="STRING" id="1194083.BN12_950010"/>
<proteinExistence type="predicted"/>
<dbReference type="SUPFAM" id="SSF101898">
    <property type="entry name" value="NHL repeat"/>
    <property type="match status" value="1"/>
</dbReference>
<dbReference type="Proteomes" id="UP000035721">
    <property type="component" value="Unassembled WGS sequence"/>
</dbReference>
<evidence type="ECO:0008006" key="4">
    <source>
        <dbReference type="Google" id="ProtNLM"/>
    </source>
</evidence>
<keyword evidence="1" id="KW-0732">Signal</keyword>
<dbReference type="OrthoDB" id="928769at2"/>
<evidence type="ECO:0000313" key="3">
    <source>
        <dbReference type="Proteomes" id="UP000035721"/>
    </source>
</evidence>
<dbReference type="AlphaFoldDB" id="A0A077M5Y6"/>
<dbReference type="Gene3D" id="2.130.10.10">
    <property type="entry name" value="YVTN repeat-like/Quinoprotein amine dehydrogenase"/>
    <property type="match status" value="1"/>
</dbReference>
<evidence type="ECO:0000313" key="2">
    <source>
        <dbReference type="EMBL" id="CCH80467.1"/>
    </source>
</evidence>
<dbReference type="InterPro" id="IPR048031">
    <property type="entry name" value="ScyD/ScyE-like"/>
</dbReference>
<organism evidence="2 3">
    <name type="scientific">Nostocoides japonicum T1-X7</name>
    <dbReference type="NCBI Taxonomy" id="1194083"/>
    <lineage>
        <taxon>Bacteria</taxon>
        <taxon>Bacillati</taxon>
        <taxon>Actinomycetota</taxon>
        <taxon>Actinomycetes</taxon>
        <taxon>Micrococcales</taxon>
        <taxon>Intrasporangiaceae</taxon>
        <taxon>Nostocoides</taxon>
    </lineage>
</organism>
<feature type="chain" id="PRO_5001721429" description="ScyD/ScyE family protein" evidence="1">
    <location>
        <begin position="24"/>
        <end position="371"/>
    </location>
</feature>